<reference evidence="11 12" key="1">
    <citation type="submission" date="2018-06" db="EMBL/GenBank/DDBJ databases">
        <title>Genomic Encyclopedia of Type Strains, Phase IV (KMG-IV): sequencing the most valuable type-strain genomes for metagenomic binning, comparative biology and taxonomic classification.</title>
        <authorList>
            <person name="Goeker M."/>
        </authorList>
    </citation>
    <scope>NUCLEOTIDE SEQUENCE [LARGE SCALE GENOMIC DNA]</scope>
    <source>
        <strain evidence="11 12">DSM 25532</strain>
    </source>
</reference>
<evidence type="ECO:0000256" key="2">
    <source>
        <dbReference type="ARBA" id="ARBA00007254"/>
    </source>
</evidence>
<accession>A0A366HRE1</accession>
<feature type="transmembrane region" description="Helical" evidence="10">
    <location>
        <begin position="12"/>
        <end position="34"/>
    </location>
</feature>
<dbReference type="InterPro" id="IPR036019">
    <property type="entry name" value="MscL_channel"/>
</dbReference>
<dbReference type="InterPro" id="IPR001185">
    <property type="entry name" value="MS_channel"/>
</dbReference>
<dbReference type="GO" id="GO:0008381">
    <property type="term" value="F:mechanosensitive monoatomic ion channel activity"/>
    <property type="evidence" value="ECO:0007669"/>
    <property type="project" value="UniProtKB-UniRule"/>
</dbReference>
<keyword evidence="9 10" id="KW-0407">Ion channel</keyword>
<dbReference type="Proteomes" id="UP000253426">
    <property type="component" value="Unassembled WGS sequence"/>
</dbReference>
<name>A0A366HRE1_9BACT</name>
<evidence type="ECO:0000256" key="1">
    <source>
        <dbReference type="ARBA" id="ARBA00004651"/>
    </source>
</evidence>
<dbReference type="EMBL" id="QNRR01000002">
    <property type="protein sequence ID" value="RBP46241.1"/>
    <property type="molecule type" value="Genomic_DNA"/>
</dbReference>
<dbReference type="PANTHER" id="PTHR30266">
    <property type="entry name" value="MECHANOSENSITIVE CHANNEL MSCL"/>
    <property type="match status" value="1"/>
</dbReference>
<evidence type="ECO:0000256" key="10">
    <source>
        <dbReference type="HAMAP-Rule" id="MF_00115"/>
    </source>
</evidence>
<dbReference type="NCBIfam" id="TIGR00220">
    <property type="entry name" value="mscL"/>
    <property type="match status" value="1"/>
</dbReference>
<keyword evidence="6 10" id="KW-1133">Transmembrane helix</keyword>
<comment type="caution">
    <text evidence="11">The sequence shown here is derived from an EMBL/GenBank/DDBJ whole genome shotgun (WGS) entry which is preliminary data.</text>
</comment>
<dbReference type="SUPFAM" id="SSF81330">
    <property type="entry name" value="Gated mechanosensitive channel"/>
    <property type="match status" value="1"/>
</dbReference>
<dbReference type="Gene3D" id="1.10.1200.120">
    <property type="entry name" value="Large-conductance mechanosensitive channel, MscL, domain 1"/>
    <property type="match status" value="1"/>
</dbReference>
<evidence type="ECO:0000313" key="12">
    <source>
        <dbReference type="Proteomes" id="UP000253426"/>
    </source>
</evidence>
<comment type="subcellular location">
    <subcellularLocation>
        <location evidence="1 10">Cell membrane</location>
        <topology evidence="1 10">Multi-pass membrane protein</topology>
    </subcellularLocation>
</comment>
<keyword evidence="4 10" id="KW-1003">Cell membrane</keyword>
<comment type="similarity">
    <text evidence="2 10">Belongs to the MscL family.</text>
</comment>
<dbReference type="GO" id="GO:0005886">
    <property type="term" value="C:plasma membrane"/>
    <property type="evidence" value="ECO:0007669"/>
    <property type="project" value="UniProtKB-SubCell"/>
</dbReference>
<organism evidence="11 12">
    <name type="scientific">Roseimicrobium gellanilyticum</name>
    <dbReference type="NCBI Taxonomy" id="748857"/>
    <lineage>
        <taxon>Bacteria</taxon>
        <taxon>Pseudomonadati</taxon>
        <taxon>Verrucomicrobiota</taxon>
        <taxon>Verrucomicrobiia</taxon>
        <taxon>Verrucomicrobiales</taxon>
        <taxon>Verrucomicrobiaceae</taxon>
        <taxon>Roseimicrobium</taxon>
    </lineage>
</organism>
<keyword evidence="7 10" id="KW-0406">Ion transport</keyword>
<dbReference type="InterPro" id="IPR037673">
    <property type="entry name" value="MSC/AndL"/>
</dbReference>
<keyword evidence="12" id="KW-1185">Reference proteome</keyword>
<comment type="function">
    <text evidence="10">Channel that opens in response to stretch forces in the membrane lipid bilayer. May participate in the regulation of osmotic pressure changes within the cell.</text>
</comment>
<feature type="transmembrane region" description="Helical" evidence="10">
    <location>
        <begin position="90"/>
        <end position="114"/>
    </location>
</feature>
<proteinExistence type="inferred from homology"/>
<dbReference type="Pfam" id="PF01741">
    <property type="entry name" value="MscL"/>
    <property type="match status" value="1"/>
</dbReference>
<evidence type="ECO:0000313" key="11">
    <source>
        <dbReference type="EMBL" id="RBP46241.1"/>
    </source>
</evidence>
<keyword evidence="8 10" id="KW-0472">Membrane</keyword>
<evidence type="ECO:0000256" key="8">
    <source>
        <dbReference type="ARBA" id="ARBA00023136"/>
    </source>
</evidence>
<keyword evidence="3 10" id="KW-0813">Transport</keyword>
<dbReference type="NCBIfam" id="NF001843">
    <property type="entry name" value="PRK00567.1-4"/>
    <property type="match status" value="1"/>
</dbReference>
<dbReference type="PROSITE" id="PS01327">
    <property type="entry name" value="MSCL"/>
    <property type="match status" value="1"/>
</dbReference>
<gene>
    <name evidence="10" type="primary">mscL</name>
    <name evidence="11" type="ORF">DES53_102627</name>
</gene>
<evidence type="ECO:0000256" key="5">
    <source>
        <dbReference type="ARBA" id="ARBA00022692"/>
    </source>
</evidence>
<dbReference type="RefSeq" id="WP_113957770.1">
    <property type="nucleotide sequence ID" value="NZ_QNRR01000002.1"/>
</dbReference>
<protein>
    <recommendedName>
        <fullName evidence="10">Large-conductance mechanosensitive channel</fullName>
    </recommendedName>
</protein>
<dbReference type="OrthoDB" id="9810350at2"/>
<sequence length="160" mass="16975">MKNLLNEFKTFALKGNVVDLAVGVIIGAAFGKIVSSIVEDLIMPVIGAIWKADFTNLYVGLSAEVHKAVEAAEKAGAPLSLADAKKFGPVFAYGSFITILINFAIIAFCVFMLVKFINKLARKKAEEPAPAAPAEDVKLLAEIRDLLKAQQSSAGKAGPL</sequence>
<evidence type="ECO:0000256" key="6">
    <source>
        <dbReference type="ARBA" id="ARBA00022989"/>
    </source>
</evidence>
<evidence type="ECO:0000256" key="4">
    <source>
        <dbReference type="ARBA" id="ARBA00022475"/>
    </source>
</evidence>
<dbReference type="PANTHER" id="PTHR30266:SF2">
    <property type="entry name" value="LARGE-CONDUCTANCE MECHANOSENSITIVE CHANNEL"/>
    <property type="match status" value="1"/>
</dbReference>
<dbReference type="InterPro" id="IPR019823">
    <property type="entry name" value="Mechanosensitive_channel_CS"/>
</dbReference>
<evidence type="ECO:0000256" key="7">
    <source>
        <dbReference type="ARBA" id="ARBA00023065"/>
    </source>
</evidence>
<evidence type="ECO:0000256" key="9">
    <source>
        <dbReference type="ARBA" id="ARBA00023303"/>
    </source>
</evidence>
<comment type="subunit">
    <text evidence="10">Homopentamer.</text>
</comment>
<dbReference type="AlphaFoldDB" id="A0A366HRE1"/>
<dbReference type="NCBIfam" id="NF010557">
    <property type="entry name" value="PRK13952.1"/>
    <property type="match status" value="1"/>
</dbReference>
<evidence type="ECO:0000256" key="3">
    <source>
        <dbReference type="ARBA" id="ARBA00022448"/>
    </source>
</evidence>
<dbReference type="HAMAP" id="MF_00115">
    <property type="entry name" value="MscL"/>
    <property type="match status" value="1"/>
</dbReference>
<keyword evidence="5 10" id="KW-0812">Transmembrane</keyword>